<comment type="caution">
    <text evidence="1">The sequence shown here is derived from an EMBL/GenBank/DDBJ whole genome shotgun (WGS) entry which is preliminary data.</text>
</comment>
<evidence type="ECO:0000313" key="2">
    <source>
        <dbReference type="Proteomes" id="UP000321949"/>
    </source>
</evidence>
<name>A0A5C8HV74_9MICO</name>
<keyword evidence="2" id="KW-1185">Reference proteome</keyword>
<gene>
    <name evidence="1" type="ORF">FVP74_11945</name>
</gene>
<accession>A0A5C8HV74</accession>
<organism evidence="1 2">
    <name type="scientific">Microbacterium saccharophilum</name>
    <dbReference type="NCBI Taxonomy" id="1213358"/>
    <lineage>
        <taxon>Bacteria</taxon>
        <taxon>Bacillati</taxon>
        <taxon>Actinomycetota</taxon>
        <taxon>Actinomycetes</taxon>
        <taxon>Micrococcales</taxon>
        <taxon>Microbacteriaceae</taxon>
        <taxon>Microbacterium</taxon>
    </lineage>
</organism>
<dbReference type="AlphaFoldDB" id="A0A5C8HV74"/>
<protein>
    <submittedName>
        <fullName evidence="1">Uncharacterized protein</fullName>
    </submittedName>
</protein>
<reference evidence="1 2" key="1">
    <citation type="submission" date="2019-08" db="EMBL/GenBank/DDBJ databases">
        <authorList>
            <person name="Dong K."/>
        </authorList>
    </citation>
    <scope>NUCLEOTIDE SEQUENCE [LARGE SCALE GENOMIC DNA]</scope>
    <source>
        <strain evidence="1 2">K-1</strain>
    </source>
</reference>
<dbReference type="RefSeq" id="WP_147051402.1">
    <property type="nucleotide sequence ID" value="NZ_BKAH01000019.1"/>
</dbReference>
<sequence length="128" mass="13727">MTREPTDREVRAYLAAERTPVIFAEGALPPRGGEMNGKRLILCTMTLEGVPRILLEDQVGSAAVEITAARVAGVRMESKPFEASAAVEVQGRADDGRVLDDDGKPQFFVISGPKRVLGRAFSSIGISL</sequence>
<dbReference type="Proteomes" id="UP000321949">
    <property type="component" value="Unassembled WGS sequence"/>
</dbReference>
<evidence type="ECO:0000313" key="1">
    <source>
        <dbReference type="EMBL" id="TXK08802.1"/>
    </source>
</evidence>
<dbReference type="EMBL" id="VRSX01000006">
    <property type="protein sequence ID" value="TXK08802.1"/>
    <property type="molecule type" value="Genomic_DNA"/>
</dbReference>
<dbReference type="OrthoDB" id="9767858at2"/>
<proteinExistence type="predicted"/>